<proteinExistence type="predicted"/>
<dbReference type="Gene3D" id="3.40.50.1820">
    <property type="entry name" value="alpha/beta hydrolase"/>
    <property type="match status" value="1"/>
</dbReference>
<keyword evidence="1 3" id="KW-0378">Hydrolase</keyword>
<dbReference type="Pfam" id="PF07859">
    <property type="entry name" value="Abhydrolase_3"/>
    <property type="match status" value="1"/>
</dbReference>
<feature type="domain" description="Alpha/beta hydrolase fold-3" evidence="2">
    <location>
        <begin position="75"/>
        <end position="276"/>
    </location>
</feature>
<keyword evidence="4" id="KW-1185">Reference proteome</keyword>
<dbReference type="InterPro" id="IPR029058">
    <property type="entry name" value="AB_hydrolase_fold"/>
</dbReference>
<dbReference type="InterPro" id="IPR050300">
    <property type="entry name" value="GDXG_lipolytic_enzyme"/>
</dbReference>
<dbReference type="PANTHER" id="PTHR48081:SF8">
    <property type="entry name" value="ALPHA_BETA HYDROLASE FOLD-3 DOMAIN-CONTAINING PROTEIN-RELATED"/>
    <property type="match status" value="1"/>
</dbReference>
<evidence type="ECO:0000313" key="4">
    <source>
        <dbReference type="Proteomes" id="UP001207742"/>
    </source>
</evidence>
<protein>
    <submittedName>
        <fullName evidence="3">Alpha/beta hydrolase</fullName>
    </submittedName>
</protein>
<accession>A0ABT3IH39</accession>
<dbReference type="RefSeq" id="WP_264728428.1">
    <property type="nucleotide sequence ID" value="NZ_JAPDNR010000001.1"/>
</dbReference>
<name>A0ABT3IH39_9BACT</name>
<gene>
    <name evidence="3" type="ORF">OL497_05140</name>
</gene>
<sequence>MASIQSKVYHFLLRIMGVKSFVVKEFKKNDFSKRANAAAPPGDMFSRYDIQQDIAPNGRKVWSIQKRDTQPQRAILYLHGGAYIHNLVKQHWQFLDQLLLHTPYTTIIVPDYPLAPDHTYQDAFDMVVPIYKKLRQNSNITRVTLLGDSAGGGFSLALAQYALNAQLPQPDQLVLLSPWLDVALENPAIRDIDPLDPYLSVAGLQLAGKAYAGQKGTQHYLVSPINGPLAGLAPISLFIGTYDILVADARKFRILATAAGIPLRYVEYPEMVHVFLSLKVPEAKQAAKQIFAVLQEK</sequence>
<reference evidence="3 4" key="1">
    <citation type="submission" date="2022-10" db="EMBL/GenBank/DDBJ databases">
        <title>Chitinophaga nivalis PC15 sp. nov., isolated from Pyeongchang county, South Korea.</title>
        <authorList>
            <person name="Trinh H.N."/>
        </authorList>
    </citation>
    <scope>NUCLEOTIDE SEQUENCE [LARGE SCALE GENOMIC DNA]</scope>
    <source>
        <strain evidence="3 4">PC14</strain>
    </source>
</reference>
<dbReference type="PANTHER" id="PTHR48081">
    <property type="entry name" value="AB HYDROLASE SUPERFAMILY PROTEIN C4A8.06C"/>
    <property type="match status" value="1"/>
</dbReference>
<dbReference type="GO" id="GO:0016787">
    <property type="term" value="F:hydrolase activity"/>
    <property type="evidence" value="ECO:0007669"/>
    <property type="project" value="UniProtKB-KW"/>
</dbReference>
<evidence type="ECO:0000259" key="2">
    <source>
        <dbReference type="Pfam" id="PF07859"/>
    </source>
</evidence>
<evidence type="ECO:0000313" key="3">
    <source>
        <dbReference type="EMBL" id="MCW3483266.1"/>
    </source>
</evidence>
<comment type="caution">
    <text evidence="3">The sequence shown here is derived from an EMBL/GenBank/DDBJ whole genome shotgun (WGS) entry which is preliminary data.</text>
</comment>
<dbReference type="EMBL" id="JAPDNS010000001">
    <property type="protein sequence ID" value="MCW3483266.1"/>
    <property type="molecule type" value="Genomic_DNA"/>
</dbReference>
<dbReference type="SUPFAM" id="SSF53474">
    <property type="entry name" value="alpha/beta-Hydrolases"/>
    <property type="match status" value="1"/>
</dbReference>
<dbReference type="Proteomes" id="UP001207742">
    <property type="component" value="Unassembled WGS sequence"/>
</dbReference>
<dbReference type="InterPro" id="IPR013094">
    <property type="entry name" value="AB_hydrolase_3"/>
</dbReference>
<evidence type="ECO:0000256" key="1">
    <source>
        <dbReference type="ARBA" id="ARBA00022801"/>
    </source>
</evidence>
<organism evidence="3 4">
    <name type="scientific">Chitinophaga nivalis</name>
    <dbReference type="NCBI Taxonomy" id="2991709"/>
    <lineage>
        <taxon>Bacteria</taxon>
        <taxon>Pseudomonadati</taxon>
        <taxon>Bacteroidota</taxon>
        <taxon>Chitinophagia</taxon>
        <taxon>Chitinophagales</taxon>
        <taxon>Chitinophagaceae</taxon>
        <taxon>Chitinophaga</taxon>
    </lineage>
</organism>